<dbReference type="OrthoDB" id="548217at2759"/>
<dbReference type="InterPro" id="IPR011009">
    <property type="entry name" value="Kinase-like_dom_sf"/>
</dbReference>
<dbReference type="InterPro" id="IPR050117">
    <property type="entry name" value="MAPK"/>
</dbReference>
<evidence type="ECO:0000259" key="8">
    <source>
        <dbReference type="PROSITE" id="PS50011"/>
    </source>
</evidence>
<organism evidence="9 10">
    <name type="scientific">Phytophthora lilii</name>
    <dbReference type="NCBI Taxonomy" id="2077276"/>
    <lineage>
        <taxon>Eukaryota</taxon>
        <taxon>Sar</taxon>
        <taxon>Stramenopiles</taxon>
        <taxon>Oomycota</taxon>
        <taxon>Peronosporomycetes</taxon>
        <taxon>Peronosporales</taxon>
        <taxon>Peronosporaceae</taxon>
        <taxon>Phytophthora</taxon>
    </lineage>
</organism>
<feature type="domain" description="Protein kinase" evidence="8">
    <location>
        <begin position="4"/>
        <end position="294"/>
    </location>
</feature>
<evidence type="ECO:0000256" key="7">
    <source>
        <dbReference type="SAM" id="MobiDB-lite"/>
    </source>
</evidence>
<dbReference type="Gene3D" id="1.10.510.10">
    <property type="entry name" value="Transferase(Phosphotransferase) domain 1"/>
    <property type="match status" value="1"/>
</dbReference>
<name>A0A9W6TGW9_9STRA</name>
<dbReference type="InterPro" id="IPR008271">
    <property type="entry name" value="Ser/Thr_kinase_AS"/>
</dbReference>
<keyword evidence="2" id="KW-0808">Transferase</keyword>
<dbReference type="PROSITE" id="PS50011">
    <property type="entry name" value="PROTEIN_KINASE_DOM"/>
    <property type="match status" value="1"/>
</dbReference>
<dbReference type="PANTHER" id="PTHR24055">
    <property type="entry name" value="MITOGEN-ACTIVATED PROTEIN KINASE"/>
    <property type="match status" value="1"/>
</dbReference>
<dbReference type="AlphaFoldDB" id="A0A9W6TGW9"/>
<sequence length="605" mass="66534">MNKYEVLGVIGEGAYGVVLKCHNKETNETVAIKKFKENEDDDPMVRKTTLREVKMLRFLKHGNIVALKEAFRRKGRLYLVFEYVEKNLLEVLEDKPNGVDSELVRSYIFQLCCAIHYCHTNNVVHRDIKPENLLVNTSNGEHSLRLCDFGFARSLPSSGNACDLTEYVATRWYRAPELLLGDTKYSRSVDIWAIGCIMGELIEGQPMFPGESEIDQLYLIQKMLGPLQKRHMELFATNPRFSGLKIPEVKVPETLYRRYCGRVSKKAISFLEGAIQLCPEDRLTSEECLKHPYFEGLSYSSSVELTSAGCSATATASTAPELKPLQLNLSEKQQPTGPTAMDDDMAFGASRWPPEPYETSRSKCWMSSRGITKAEEKNLAPAKDKRRSGSRRGRKDERGGSGHSTSSSSLRKMTDSVEDISGASVSALWQPSECAAPKDDDGGSMSTLSGRRKSRKKGGKHLPKPTSGGSKKKTSYGGDSASSTNVGLPAGVGIAMVRPVSRQVMLLQQTLPRYLPQLGAGTHDTLGDLSNSTGISSVSTSMPNGCSTGGSIGYSAKSTAGDDDEEGGLASVYNYPVYSRTSYPKKSSKKLRERTLDAQELLEFN</sequence>
<dbReference type="GO" id="GO:0005524">
    <property type="term" value="F:ATP binding"/>
    <property type="evidence" value="ECO:0007669"/>
    <property type="project" value="UniProtKB-UniRule"/>
</dbReference>
<dbReference type="FunFam" id="3.30.200.20:FF:000171">
    <property type="entry name" value="Putative cyclin-dependent kinase-like 5"/>
    <property type="match status" value="1"/>
</dbReference>
<dbReference type="InterPro" id="IPR000719">
    <property type="entry name" value="Prot_kinase_dom"/>
</dbReference>
<evidence type="ECO:0000313" key="10">
    <source>
        <dbReference type="Proteomes" id="UP001165083"/>
    </source>
</evidence>
<dbReference type="SUPFAM" id="SSF56112">
    <property type="entry name" value="Protein kinase-like (PK-like)"/>
    <property type="match status" value="1"/>
</dbReference>
<dbReference type="InterPro" id="IPR017441">
    <property type="entry name" value="Protein_kinase_ATP_BS"/>
</dbReference>
<evidence type="ECO:0000256" key="2">
    <source>
        <dbReference type="ARBA" id="ARBA00022679"/>
    </source>
</evidence>
<keyword evidence="10" id="KW-1185">Reference proteome</keyword>
<dbReference type="Gene3D" id="3.30.200.20">
    <property type="entry name" value="Phosphorylase Kinase, domain 1"/>
    <property type="match status" value="1"/>
</dbReference>
<feature type="binding site" evidence="6">
    <location>
        <position position="34"/>
    </location>
    <ligand>
        <name>ATP</name>
        <dbReference type="ChEBI" id="CHEBI:30616"/>
    </ligand>
</feature>
<evidence type="ECO:0000256" key="5">
    <source>
        <dbReference type="ARBA" id="ARBA00022840"/>
    </source>
</evidence>
<dbReference type="EMBL" id="BSXW01000117">
    <property type="protein sequence ID" value="GMF12460.1"/>
    <property type="molecule type" value="Genomic_DNA"/>
</dbReference>
<dbReference type="GO" id="GO:0004674">
    <property type="term" value="F:protein serine/threonine kinase activity"/>
    <property type="evidence" value="ECO:0007669"/>
    <property type="project" value="UniProtKB-KW"/>
</dbReference>
<accession>A0A9W6TGW9</accession>
<dbReference type="PROSITE" id="PS00107">
    <property type="entry name" value="PROTEIN_KINASE_ATP"/>
    <property type="match status" value="1"/>
</dbReference>
<dbReference type="Pfam" id="PF00069">
    <property type="entry name" value="Pkinase"/>
    <property type="match status" value="1"/>
</dbReference>
<feature type="compositionally biased region" description="Basic residues" evidence="7">
    <location>
        <begin position="384"/>
        <end position="393"/>
    </location>
</feature>
<dbReference type="SMART" id="SM00220">
    <property type="entry name" value="S_TKc"/>
    <property type="match status" value="1"/>
</dbReference>
<dbReference type="CDD" id="cd07833">
    <property type="entry name" value="STKc_CDKL"/>
    <property type="match status" value="1"/>
</dbReference>
<feature type="region of interest" description="Disordered" evidence="7">
    <location>
        <begin position="428"/>
        <end position="487"/>
    </location>
</feature>
<evidence type="ECO:0000313" key="9">
    <source>
        <dbReference type="EMBL" id="GMF12460.1"/>
    </source>
</evidence>
<evidence type="ECO:0000256" key="3">
    <source>
        <dbReference type="ARBA" id="ARBA00022741"/>
    </source>
</evidence>
<dbReference type="Proteomes" id="UP001165083">
    <property type="component" value="Unassembled WGS sequence"/>
</dbReference>
<keyword evidence="4" id="KW-0418">Kinase</keyword>
<evidence type="ECO:0000256" key="4">
    <source>
        <dbReference type="ARBA" id="ARBA00022777"/>
    </source>
</evidence>
<reference evidence="9" key="1">
    <citation type="submission" date="2023-04" db="EMBL/GenBank/DDBJ databases">
        <title>Phytophthora lilii NBRC 32176.</title>
        <authorList>
            <person name="Ichikawa N."/>
            <person name="Sato H."/>
            <person name="Tonouchi N."/>
        </authorList>
    </citation>
    <scope>NUCLEOTIDE SEQUENCE</scope>
    <source>
        <strain evidence="9">NBRC 32176</strain>
    </source>
</reference>
<feature type="compositionally biased region" description="Basic residues" evidence="7">
    <location>
        <begin position="450"/>
        <end position="463"/>
    </location>
</feature>
<proteinExistence type="predicted"/>
<protein>
    <submittedName>
        <fullName evidence="9">Unnamed protein product</fullName>
    </submittedName>
</protein>
<keyword evidence="5 6" id="KW-0067">ATP-binding</keyword>
<feature type="compositionally biased region" description="Low complexity" evidence="7">
    <location>
        <begin position="464"/>
        <end position="480"/>
    </location>
</feature>
<keyword evidence="1" id="KW-0723">Serine/threonine-protein kinase</keyword>
<keyword evidence="3 6" id="KW-0547">Nucleotide-binding</keyword>
<evidence type="ECO:0000256" key="1">
    <source>
        <dbReference type="ARBA" id="ARBA00022527"/>
    </source>
</evidence>
<evidence type="ECO:0000256" key="6">
    <source>
        <dbReference type="PROSITE-ProRule" id="PRU10141"/>
    </source>
</evidence>
<dbReference type="FunFam" id="1.10.510.10:FF:000624">
    <property type="entry name" value="Mitogen-activated protein kinase"/>
    <property type="match status" value="1"/>
</dbReference>
<dbReference type="PROSITE" id="PS00108">
    <property type="entry name" value="PROTEIN_KINASE_ST"/>
    <property type="match status" value="1"/>
</dbReference>
<feature type="region of interest" description="Disordered" evidence="7">
    <location>
        <begin position="332"/>
        <end position="416"/>
    </location>
</feature>
<gene>
    <name evidence="9" type="ORF">Plil01_000307100</name>
</gene>
<comment type="caution">
    <text evidence="9">The sequence shown here is derived from an EMBL/GenBank/DDBJ whole genome shotgun (WGS) entry which is preliminary data.</text>
</comment>